<dbReference type="GO" id="GO:0006508">
    <property type="term" value="P:proteolysis"/>
    <property type="evidence" value="ECO:0007669"/>
    <property type="project" value="UniProtKB-KW"/>
</dbReference>
<feature type="chain" id="PRO_5012622089" evidence="4">
    <location>
        <begin position="23"/>
        <end position="504"/>
    </location>
</feature>
<gene>
    <name evidence="6" type="ORF">SAMN06297468_0467</name>
</gene>
<name>A0A1Y6EDU3_9SPHN</name>
<reference evidence="7" key="1">
    <citation type="submission" date="2017-04" db="EMBL/GenBank/DDBJ databases">
        <authorList>
            <person name="Varghese N."/>
            <person name="Submissions S."/>
        </authorList>
    </citation>
    <scope>NUCLEOTIDE SEQUENCE [LARGE SCALE GENOMIC DNA]</scope>
</reference>
<evidence type="ECO:0000256" key="3">
    <source>
        <dbReference type="ARBA" id="ARBA00022801"/>
    </source>
</evidence>
<dbReference type="GO" id="GO:0046872">
    <property type="term" value="F:metal ion binding"/>
    <property type="evidence" value="ECO:0007669"/>
    <property type="project" value="UniProtKB-KW"/>
</dbReference>
<keyword evidence="7" id="KW-1185">Reference proteome</keyword>
<dbReference type="AlphaFoldDB" id="A0A1Y6EDU3"/>
<dbReference type="Pfam" id="PF07687">
    <property type="entry name" value="M20_dimer"/>
    <property type="match status" value="1"/>
</dbReference>
<feature type="signal peptide" evidence="4">
    <location>
        <begin position="1"/>
        <end position="22"/>
    </location>
</feature>
<keyword evidence="4" id="KW-0732">Signal</keyword>
<evidence type="ECO:0000256" key="1">
    <source>
        <dbReference type="ARBA" id="ARBA00022670"/>
    </source>
</evidence>
<evidence type="ECO:0000313" key="6">
    <source>
        <dbReference type="EMBL" id="SMQ60754.1"/>
    </source>
</evidence>
<keyword evidence="3" id="KW-0378">Hydrolase</keyword>
<dbReference type="Gene3D" id="3.40.630.10">
    <property type="entry name" value="Zn peptidases"/>
    <property type="match status" value="1"/>
</dbReference>
<evidence type="ECO:0000256" key="4">
    <source>
        <dbReference type="SAM" id="SignalP"/>
    </source>
</evidence>
<sequence length="504" mass="53905">MVGRLVGLSVAALLASTAVPLAAETPDREQIVSIVKEQRDATIEDLREWIALPTIAAEKLNTPAGAEYMKQLALDAGFQQAKIIPTDGVPAVFATLDAGAETTLGLYFMYDVKQFDPSEWDAPPLEGRLVEREGEGLTIVGRGAVNQKGPEMALLAAIKAIQASGKKLPVNLVLVAEGEEEVASTHFDQVVAVPEVRDALAKTVGVFIPSAAQSKDGSANITLGAKGAVEFQLVVGGETSDKYPKTDIHSSNHARIENPAWRLVKALDTLVADDGHTPAIDGWFENVRPLTERQKELIAEGAALNPEEEAKALLGVGRWIDDEPYVTSLERFLSQPTVNIQGLIAGYTGPGGKTVLPGRAEAKLEFRLVPAMTKDEAVSKLKAHLAKRGFDDVQVTVSGGYGPNETDEDSVLIRAQKALFDEKGIPYSIRPRNAGSWPGVIFNGPPLNLPASQFGLSRGGGAHAPNEWFLIESSDPKVNGLDEAIMAYVDYLYVVAEEAAEVSD</sequence>
<dbReference type="InterPro" id="IPR051458">
    <property type="entry name" value="Cyt/Met_Dipeptidase"/>
</dbReference>
<evidence type="ECO:0000259" key="5">
    <source>
        <dbReference type="Pfam" id="PF07687"/>
    </source>
</evidence>
<evidence type="ECO:0000313" key="7">
    <source>
        <dbReference type="Proteomes" id="UP000194420"/>
    </source>
</evidence>
<feature type="domain" description="Peptidase M20 dimerisation" evidence="5">
    <location>
        <begin position="246"/>
        <end position="389"/>
    </location>
</feature>
<dbReference type="OrthoDB" id="9761532at2"/>
<dbReference type="Proteomes" id="UP000194420">
    <property type="component" value="Unassembled WGS sequence"/>
</dbReference>
<protein>
    <submittedName>
        <fullName evidence="6">Acetylornithine deacetylase/Succinyl-diaminopimelate desuccinylase</fullName>
    </submittedName>
</protein>
<accession>A0A1Y6EDU3</accession>
<dbReference type="GO" id="GO:0008233">
    <property type="term" value="F:peptidase activity"/>
    <property type="evidence" value="ECO:0007669"/>
    <property type="project" value="UniProtKB-KW"/>
</dbReference>
<proteinExistence type="predicted"/>
<dbReference type="Pfam" id="PF01546">
    <property type="entry name" value="Peptidase_M20"/>
    <property type="match status" value="1"/>
</dbReference>
<dbReference type="SUPFAM" id="SSF53187">
    <property type="entry name" value="Zn-dependent exopeptidases"/>
    <property type="match status" value="1"/>
</dbReference>
<dbReference type="PANTHER" id="PTHR43270:SF4">
    <property type="entry name" value="CARNOSINE DIPEPTIDASE 2, ISOFORM A"/>
    <property type="match status" value="1"/>
</dbReference>
<evidence type="ECO:0000256" key="2">
    <source>
        <dbReference type="ARBA" id="ARBA00022723"/>
    </source>
</evidence>
<dbReference type="InterPro" id="IPR002933">
    <property type="entry name" value="Peptidase_M20"/>
</dbReference>
<keyword evidence="2" id="KW-0479">Metal-binding</keyword>
<dbReference type="EMBL" id="FXWG01000001">
    <property type="protein sequence ID" value="SMQ60754.1"/>
    <property type="molecule type" value="Genomic_DNA"/>
</dbReference>
<organism evidence="6 7">
    <name type="scientific">Altererythrobacter xiamenensis</name>
    <dbReference type="NCBI Taxonomy" id="1316679"/>
    <lineage>
        <taxon>Bacteria</taxon>
        <taxon>Pseudomonadati</taxon>
        <taxon>Pseudomonadota</taxon>
        <taxon>Alphaproteobacteria</taxon>
        <taxon>Sphingomonadales</taxon>
        <taxon>Erythrobacteraceae</taxon>
        <taxon>Altererythrobacter</taxon>
    </lineage>
</organism>
<keyword evidence="1" id="KW-0645">Protease</keyword>
<dbReference type="InterPro" id="IPR011650">
    <property type="entry name" value="Peptidase_M20_dimer"/>
</dbReference>
<dbReference type="Gene3D" id="3.30.70.360">
    <property type="match status" value="1"/>
</dbReference>
<dbReference type="PANTHER" id="PTHR43270">
    <property type="entry name" value="BETA-ALA-HIS DIPEPTIDASE"/>
    <property type="match status" value="1"/>
</dbReference>